<organism evidence="2 3">
    <name type="scientific">Paraglomus brasilianum</name>
    <dbReference type="NCBI Taxonomy" id="144538"/>
    <lineage>
        <taxon>Eukaryota</taxon>
        <taxon>Fungi</taxon>
        <taxon>Fungi incertae sedis</taxon>
        <taxon>Mucoromycota</taxon>
        <taxon>Glomeromycotina</taxon>
        <taxon>Glomeromycetes</taxon>
        <taxon>Paraglomerales</taxon>
        <taxon>Paraglomeraceae</taxon>
        <taxon>Paraglomus</taxon>
    </lineage>
</organism>
<comment type="caution">
    <text evidence="2">The sequence shown here is derived from an EMBL/GenBank/DDBJ whole genome shotgun (WGS) entry which is preliminary data.</text>
</comment>
<gene>
    <name evidence="2" type="ORF">PBRASI_LOCUS11403</name>
</gene>
<evidence type="ECO:0000256" key="1">
    <source>
        <dbReference type="SAM" id="MobiDB-lite"/>
    </source>
</evidence>
<accession>A0A9N9EE31</accession>
<proteinExistence type="predicted"/>
<sequence length="79" mass="9154">IGIQKFISQEQVDRNGEIYWRYYSPEVKKEVEKSEVSKEASTPTKSEPDPITKFNQRQTQAQDYAKSNISEPTVNEQSN</sequence>
<dbReference type="EMBL" id="CAJVPI010005267">
    <property type="protein sequence ID" value="CAG8672970.1"/>
    <property type="molecule type" value="Genomic_DNA"/>
</dbReference>
<feature type="compositionally biased region" description="Basic and acidic residues" evidence="1">
    <location>
        <begin position="28"/>
        <end position="38"/>
    </location>
</feature>
<reference evidence="2" key="1">
    <citation type="submission" date="2021-06" db="EMBL/GenBank/DDBJ databases">
        <authorList>
            <person name="Kallberg Y."/>
            <person name="Tangrot J."/>
            <person name="Rosling A."/>
        </authorList>
    </citation>
    <scope>NUCLEOTIDE SEQUENCE</scope>
    <source>
        <strain evidence="2">BR232B</strain>
    </source>
</reference>
<dbReference type="Proteomes" id="UP000789739">
    <property type="component" value="Unassembled WGS sequence"/>
</dbReference>
<protein>
    <submittedName>
        <fullName evidence="2">3456_t:CDS:1</fullName>
    </submittedName>
</protein>
<feature type="region of interest" description="Disordered" evidence="1">
    <location>
        <begin position="28"/>
        <end position="79"/>
    </location>
</feature>
<evidence type="ECO:0000313" key="2">
    <source>
        <dbReference type="EMBL" id="CAG8672970.1"/>
    </source>
</evidence>
<feature type="non-terminal residue" evidence="2">
    <location>
        <position position="1"/>
    </location>
</feature>
<name>A0A9N9EE31_9GLOM</name>
<dbReference type="AlphaFoldDB" id="A0A9N9EE31"/>
<evidence type="ECO:0000313" key="3">
    <source>
        <dbReference type="Proteomes" id="UP000789739"/>
    </source>
</evidence>
<feature type="compositionally biased region" description="Polar residues" evidence="1">
    <location>
        <begin position="53"/>
        <end position="79"/>
    </location>
</feature>
<keyword evidence="3" id="KW-1185">Reference proteome</keyword>